<dbReference type="PROSITE" id="PS51272">
    <property type="entry name" value="SLH"/>
    <property type="match status" value="3"/>
</dbReference>
<name>A0ABS6E1I6_9FIRM</name>
<keyword evidence="2" id="KW-0732">Signal</keyword>
<evidence type="ECO:0000259" key="3">
    <source>
        <dbReference type="PROSITE" id="PS51272"/>
    </source>
</evidence>
<dbReference type="PANTHER" id="PTHR43308">
    <property type="entry name" value="OUTER MEMBRANE PROTEIN ALPHA-RELATED"/>
    <property type="match status" value="1"/>
</dbReference>
<feature type="domain" description="SLH" evidence="3">
    <location>
        <begin position="172"/>
        <end position="232"/>
    </location>
</feature>
<dbReference type="EMBL" id="JAHLPM010000001">
    <property type="protein sequence ID" value="MBU5436770.1"/>
    <property type="molecule type" value="Genomic_DNA"/>
</dbReference>
<dbReference type="RefSeq" id="WP_216516207.1">
    <property type="nucleotide sequence ID" value="NZ_JAHLPM010000001.1"/>
</dbReference>
<gene>
    <name evidence="4" type="ORF">KQI42_02050</name>
</gene>
<evidence type="ECO:0000313" key="4">
    <source>
        <dbReference type="EMBL" id="MBU5436770.1"/>
    </source>
</evidence>
<dbReference type="InterPro" id="IPR051465">
    <property type="entry name" value="Cell_Envelope_Struct_Comp"/>
</dbReference>
<keyword evidence="5" id="KW-1185">Reference proteome</keyword>
<proteinExistence type="predicted"/>
<evidence type="ECO:0000313" key="5">
    <source>
        <dbReference type="Proteomes" id="UP000749471"/>
    </source>
</evidence>
<feature type="domain" description="SLH" evidence="3">
    <location>
        <begin position="233"/>
        <end position="296"/>
    </location>
</feature>
<feature type="signal peptide" evidence="2">
    <location>
        <begin position="1"/>
        <end position="19"/>
    </location>
</feature>
<evidence type="ECO:0000256" key="2">
    <source>
        <dbReference type="SAM" id="SignalP"/>
    </source>
</evidence>
<dbReference type="InterPro" id="IPR001119">
    <property type="entry name" value="SLH_dom"/>
</dbReference>
<reference evidence="4 5" key="1">
    <citation type="submission" date="2021-06" db="EMBL/GenBank/DDBJ databases">
        <authorList>
            <person name="Sun Q."/>
            <person name="Li D."/>
        </authorList>
    </citation>
    <scope>NUCLEOTIDE SEQUENCE [LARGE SCALE GENOMIC DNA]</scope>
    <source>
        <strain evidence="4 5">MSJ-40</strain>
    </source>
</reference>
<dbReference type="Pfam" id="PF00395">
    <property type="entry name" value="SLH"/>
    <property type="match status" value="3"/>
</dbReference>
<sequence>MKRKVAIFLAALISASSLSTTVSYGASDGALEVFLDQLSKVSEDKRETGASVLKVYLEDSDSGIRDLKRDLDSFLNENHIKTIHQKGYSLDDVKAELDRLNGWSMDERMLLIDHLSNGDSNGIRDLVSSAGKGTNPAPEGTGSSGGSTSGGSAITTDPKQGNIKENPKKEELIEVNFKDINEHKNKDSIIYLAQRGIIEGKTKDTFDPNGDLTRAEFMTLICRVLGIKSANNEPLAFKDIKVNGWYYEYIKAAFDNKIIEGTSPTTFSPNNKVTREQMVVIIMRILNDKKITFTLDPINKDVLMYKDADKISSWAATDMFYGVKYGIIEGRTETALNPKDFATRGEAAEIIKKLYDLMKNKGK</sequence>
<dbReference type="Proteomes" id="UP000749471">
    <property type="component" value="Unassembled WGS sequence"/>
</dbReference>
<feature type="region of interest" description="Disordered" evidence="1">
    <location>
        <begin position="123"/>
        <end position="168"/>
    </location>
</feature>
<evidence type="ECO:0000256" key="1">
    <source>
        <dbReference type="SAM" id="MobiDB-lite"/>
    </source>
</evidence>
<comment type="caution">
    <text evidence="4">The sequence shown here is derived from an EMBL/GenBank/DDBJ whole genome shotgun (WGS) entry which is preliminary data.</text>
</comment>
<accession>A0ABS6E1I6</accession>
<protein>
    <submittedName>
        <fullName evidence="4">S-layer homology domain-containing protein</fullName>
    </submittedName>
</protein>
<organism evidence="4 5">
    <name type="scientific">Tissierella simiarum</name>
    <dbReference type="NCBI Taxonomy" id="2841534"/>
    <lineage>
        <taxon>Bacteria</taxon>
        <taxon>Bacillati</taxon>
        <taxon>Bacillota</taxon>
        <taxon>Tissierellia</taxon>
        <taxon>Tissierellales</taxon>
        <taxon>Tissierellaceae</taxon>
        <taxon>Tissierella</taxon>
    </lineage>
</organism>
<feature type="domain" description="SLH" evidence="3">
    <location>
        <begin position="302"/>
        <end position="363"/>
    </location>
</feature>
<feature type="chain" id="PRO_5046818569" evidence="2">
    <location>
        <begin position="20"/>
        <end position="363"/>
    </location>
</feature>